<keyword evidence="5 9" id="KW-0798">TonB box</keyword>
<organism evidence="14 15">
    <name type="scientific">Isoalcanivorax beigongshangi</name>
    <dbReference type="NCBI Taxonomy" id="3238810"/>
    <lineage>
        <taxon>Bacteria</taxon>
        <taxon>Pseudomonadati</taxon>
        <taxon>Pseudomonadota</taxon>
        <taxon>Gammaproteobacteria</taxon>
        <taxon>Oceanospirillales</taxon>
        <taxon>Alcanivoracaceae</taxon>
        <taxon>Isoalcanivorax</taxon>
    </lineage>
</organism>
<protein>
    <submittedName>
        <fullName evidence="14">TonB-dependent receptor plug domain-containing protein</fullName>
    </submittedName>
</protein>
<evidence type="ECO:0000256" key="11">
    <source>
        <dbReference type="SAM" id="SignalP"/>
    </source>
</evidence>
<feature type="compositionally biased region" description="Basic and acidic residues" evidence="10">
    <location>
        <begin position="382"/>
        <end position="391"/>
    </location>
</feature>
<dbReference type="InterPro" id="IPR039426">
    <property type="entry name" value="TonB-dep_rcpt-like"/>
</dbReference>
<evidence type="ECO:0000259" key="12">
    <source>
        <dbReference type="Pfam" id="PF00593"/>
    </source>
</evidence>
<dbReference type="PANTHER" id="PTHR40980">
    <property type="entry name" value="PLUG DOMAIN-CONTAINING PROTEIN"/>
    <property type="match status" value="1"/>
</dbReference>
<dbReference type="InterPro" id="IPR036942">
    <property type="entry name" value="Beta-barrel_TonB_sf"/>
</dbReference>
<evidence type="ECO:0000256" key="5">
    <source>
        <dbReference type="ARBA" id="ARBA00023077"/>
    </source>
</evidence>
<keyword evidence="2 8" id="KW-0813">Transport</keyword>
<evidence type="ECO:0000256" key="8">
    <source>
        <dbReference type="PROSITE-ProRule" id="PRU01360"/>
    </source>
</evidence>
<evidence type="ECO:0000313" key="14">
    <source>
        <dbReference type="EMBL" id="MEY1661627.1"/>
    </source>
</evidence>
<keyword evidence="6 8" id="KW-0472">Membrane</keyword>
<comment type="similarity">
    <text evidence="8 9">Belongs to the TonB-dependent receptor family.</text>
</comment>
<evidence type="ECO:0000256" key="1">
    <source>
        <dbReference type="ARBA" id="ARBA00004571"/>
    </source>
</evidence>
<evidence type="ECO:0000256" key="2">
    <source>
        <dbReference type="ARBA" id="ARBA00022448"/>
    </source>
</evidence>
<dbReference type="Pfam" id="PF00593">
    <property type="entry name" value="TonB_dep_Rec_b-barrel"/>
    <property type="match status" value="1"/>
</dbReference>
<evidence type="ECO:0000256" key="4">
    <source>
        <dbReference type="ARBA" id="ARBA00022692"/>
    </source>
</evidence>
<keyword evidence="3 8" id="KW-1134">Transmembrane beta strand</keyword>
<evidence type="ECO:0000313" key="15">
    <source>
        <dbReference type="Proteomes" id="UP001562065"/>
    </source>
</evidence>
<keyword evidence="15" id="KW-1185">Reference proteome</keyword>
<comment type="subcellular location">
    <subcellularLocation>
        <location evidence="1 8">Cell outer membrane</location>
        <topology evidence="1 8">Multi-pass membrane protein</topology>
    </subcellularLocation>
</comment>
<dbReference type="Gene3D" id="2.40.170.20">
    <property type="entry name" value="TonB-dependent receptor, beta-barrel domain"/>
    <property type="match status" value="1"/>
</dbReference>
<dbReference type="Gene3D" id="2.170.130.10">
    <property type="entry name" value="TonB-dependent receptor, plug domain"/>
    <property type="match status" value="1"/>
</dbReference>
<reference evidence="14 15" key="1">
    <citation type="submission" date="2024-07" db="EMBL/GenBank/DDBJ databases">
        <authorList>
            <person name="Ren Q."/>
        </authorList>
    </citation>
    <scope>NUCLEOTIDE SEQUENCE [LARGE SCALE GENOMIC DNA]</scope>
    <source>
        <strain evidence="14 15">REN37</strain>
    </source>
</reference>
<dbReference type="InterPro" id="IPR012910">
    <property type="entry name" value="Plug_dom"/>
</dbReference>
<feature type="signal peptide" evidence="11">
    <location>
        <begin position="1"/>
        <end position="23"/>
    </location>
</feature>
<dbReference type="InterPro" id="IPR000531">
    <property type="entry name" value="Beta-barrel_TonB"/>
</dbReference>
<dbReference type="CDD" id="cd01347">
    <property type="entry name" value="ligand_gated_channel"/>
    <property type="match status" value="1"/>
</dbReference>
<keyword evidence="14" id="KW-0675">Receptor</keyword>
<evidence type="ECO:0000256" key="9">
    <source>
        <dbReference type="RuleBase" id="RU003357"/>
    </source>
</evidence>
<keyword evidence="11" id="KW-0732">Signal</keyword>
<dbReference type="RefSeq" id="WP_369454877.1">
    <property type="nucleotide sequence ID" value="NZ_JBGCUO010000001.1"/>
</dbReference>
<feature type="region of interest" description="Disordered" evidence="10">
    <location>
        <begin position="215"/>
        <end position="239"/>
    </location>
</feature>
<dbReference type="InterPro" id="IPR037066">
    <property type="entry name" value="Plug_dom_sf"/>
</dbReference>
<gene>
    <name evidence="14" type="ORF">AB5I84_05630</name>
</gene>
<feature type="domain" description="TonB-dependent receptor-like beta-barrel" evidence="12">
    <location>
        <begin position="296"/>
        <end position="686"/>
    </location>
</feature>
<dbReference type="EMBL" id="JBGCUO010000001">
    <property type="protein sequence ID" value="MEY1661627.1"/>
    <property type="molecule type" value="Genomic_DNA"/>
</dbReference>
<sequence length="726" mass="81191">MLKLKSLRPAAGCLLLFAGYAGAEALPVTDAPRALEPVLVTDDVITQDAARALAQRQNSVNATVVIGREQLAQFGDLALGDALRRIAGVSFPNPNRAREPRLRGASREYTQTLVDGRRLLDGSSDRSTELDRIPVSLVERVEIIRTPTAGMDGQGAAGTINVVLRRDIEQPAGSVQFSLGHHEGQGNIASTTVNQVGQVDRLSYALAVNLQRNRRGEGSDSYDYRPNGDPKSASLDRNGRRLDQVNVTPRLIFNLDQRELTLSPYYLRTREDRHSVGDKVAADLVTVNERSVEDRERIREFWGSHVQWQQPLAAVWDLDLQLDLQQGKEDTERNGVRYNASGAIDQRDRRDARIDLARYQASASVGRQWARHQLQLGTLWSQERREEDNAETRNGAPRPPNASRQMDVREDILAAWAESTWQPQSALRVNYGLRMERGETQSTPVGARTSKQDATELLPSASVAYRFHPQWEARAGVARTLRRSDLRDLSTLVEQKSGTIAKPDKSGNPDVKPERIWGVDLGLDHYLSQLGGHVGINLFHRDVEDRIETMLVDTNGRWVSKPVNASEGYFQGVELEARVPVGDTGLTTWGNATFMRSRVKDPMTSERRRFSDQPDALYNVGLDYFIAPMNLTLGTHYHYIPSYNTKVMLADGGRRDLREESLNRLDFSARYAASRQFEISAQALNVTRRAGRSHSTVFKPDMSLDSSNFSDAPSARAYQVAAVYHW</sequence>
<keyword evidence="7 8" id="KW-0998">Cell outer membrane</keyword>
<dbReference type="PROSITE" id="PS52016">
    <property type="entry name" value="TONB_DEPENDENT_REC_3"/>
    <property type="match status" value="1"/>
</dbReference>
<keyword evidence="4 8" id="KW-0812">Transmembrane</keyword>
<accession>A0ABV4AGG0</accession>
<evidence type="ECO:0000259" key="13">
    <source>
        <dbReference type="Pfam" id="PF07715"/>
    </source>
</evidence>
<evidence type="ECO:0000256" key="7">
    <source>
        <dbReference type="ARBA" id="ARBA00023237"/>
    </source>
</evidence>
<feature type="domain" description="TonB-dependent receptor plug" evidence="13">
    <location>
        <begin position="58"/>
        <end position="158"/>
    </location>
</feature>
<name>A0ABV4AGG0_9GAMM</name>
<dbReference type="PANTHER" id="PTHR40980:SF4">
    <property type="entry name" value="TONB-DEPENDENT RECEPTOR-LIKE BETA-BARREL DOMAIN-CONTAINING PROTEIN"/>
    <property type="match status" value="1"/>
</dbReference>
<feature type="region of interest" description="Disordered" evidence="10">
    <location>
        <begin position="380"/>
        <end position="407"/>
    </location>
</feature>
<evidence type="ECO:0000256" key="10">
    <source>
        <dbReference type="SAM" id="MobiDB-lite"/>
    </source>
</evidence>
<evidence type="ECO:0000256" key="3">
    <source>
        <dbReference type="ARBA" id="ARBA00022452"/>
    </source>
</evidence>
<evidence type="ECO:0000256" key="6">
    <source>
        <dbReference type="ARBA" id="ARBA00023136"/>
    </source>
</evidence>
<comment type="caution">
    <text evidence="14">The sequence shown here is derived from an EMBL/GenBank/DDBJ whole genome shotgun (WGS) entry which is preliminary data.</text>
</comment>
<feature type="compositionally biased region" description="Basic and acidic residues" evidence="10">
    <location>
        <begin position="215"/>
        <end position="228"/>
    </location>
</feature>
<dbReference type="Pfam" id="PF07715">
    <property type="entry name" value="Plug"/>
    <property type="match status" value="1"/>
</dbReference>
<dbReference type="Proteomes" id="UP001562065">
    <property type="component" value="Unassembled WGS sequence"/>
</dbReference>
<dbReference type="SUPFAM" id="SSF56935">
    <property type="entry name" value="Porins"/>
    <property type="match status" value="1"/>
</dbReference>
<proteinExistence type="inferred from homology"/>
<feature type="chain" id="PRO_5045454401" evidence="11">
    <location>
        <begin position="24"/>
        <end position="726"/>
    </location>
</feature>